<dbReference type="Proteomes" id="UP000078503">
    <property type="component" value="Unassembled WGS sequence"/>
</dbReference>
<protein>
    <submittedName>
        <fullName evidence="1">Sulfur relay protein TusB</fullName>
    </submittedName>
</protein>
<dbReference type="InterPro" id="IPR027396">
    <property type="entry name" value="DsrEFH-like"/>
</dbReference>
<proteinExistence type="predicted"/>
<dbReference type="OrthoDB" id="9795117at2"/>
<accession>A0A178KIM9</accession>
<gene>
    <name evidence="1" type="ORF">A3K86_09165</name>
</gene>
<name>A0A178KIM9_9GAMM</name>
<dbReference type="EMBL" id="LVHF01000015">
    <property type="protein sequence ID" value="OAN17091.1"/>
    <property type="molecule type" value="Genomic_DNA"/>
</dbReference>
<dbReference type="PANTHER" id="PTHR37526:SF1">
    <property type="entry name" value="PROTEIN TUSB"/>
    <property type="match status" value="1"/>
</dbReference>
<keyword evidence="2" id="KW-1185">Reference proteome</keyword>
<evidence type="ECO:0000313" key="1">
    <source>
        <dbReference type="EMBL" id="OAN17091.1"/>
    </source>
</evidence>
<sequence>MLHTVTTSPFQSQALADCLRYSSENDVILLLQDAVVAAIDENNWCQTLKNSGRKVYLLQEDARARGLIDKLTTDVEVIDYTGFVALTITHDTQMKWA</sequence>
<dbReference type="AlphaFoldDB" id="A0A178KIM9"/>
<dbReference type="RefSeq" id="WP_068330595.1">
    <property type="nucleotide sequence ID" value="NZ_LVHF01000015.1"/>
</dbReference>
<dbReference type="PANTHER" id="PTHR37526">
    <property type="entry name" value="PROTEIN TUSB"/>
    <property type="match status" value="1"/>
</dbReference>
<dbReference type="GO" id="GO:1990228">
    <property type="term" value="C:sulfurtransferase complex"/>
    <property type="evidence" value="ECO:0007669"/>
    <property type="project" value="TreeGrafter"/>
</dbReference>
<dbReference type="GO" id="GO:0002143">
    <property type="term" value="P:tRNA wobble position uridine thiolation"/>
    <property type="evidence" value="ECO:0007669"/>
    <property type="project" value="InterPro"/>
</dbReference>
<comment type="caution">
    <text evidence="1">The sequence shown here is derived from an EMBL/GenBank/DDBJ whole genome shotgun (WGS) entry which is preliminary data.</text>
</comment>
<evidence type="ECO:0000313" key="2">
    <source>
        <dbReference type="Proteomes" id="UP000078503"/>
    </source>
</evidence>
<organism evidence="1 2">
    <name type="scientific">Photobacterium jeanii</name>
    <dbReference type="NCBI Taxonomy" id="858640"/>
    <lineage>
        <taxon>Bacteria</taxon>
        <taxon>Pseudomonadati</taxon>
        <taxon>Pseudomonadota</taxon>
        <taxon>Gammaproteobacteria</taxon>
        <taxon>Vibrionales</taxon>
        <taxon>Vibrionaceae</taxon>
        <taxon>Photobacterium</taxon>
    </lineage>
</organism>
<dbReference type="SUPFAM" id="SSF75169">
    <property type="entry name" value="DsrEFH-like"/>
    <property type="match status" value="1"/>
</dbReference>
<dbReference type="STRING" id="858640.A3K86_09165"/>
<dbReference type="NCBIfam" id="TIGR03011">
    <property type="entry name" value="sulf_tusB_dsrH"/>
    <property type="match status" value="1"/>
</dbReference>
<dbReference type="Pfam" id="PF04077">
    <property type="entry name" value="DsrH"/>
    <property type="match status" value="1"/>
</dbReference>
<dbReference type="InterPro" id="IPR007215">
    <property type="entry name" value="Sulphur_relay_TusB/DsrH"/>
</dbReference>
<reference evidence="1 2" key="1">
    <citation type="submission" date="2016-03" db="EMBL/GenBank/DDBJ databases">
        <title>Photobacterium proteolyticum sp. nov. a protease producing bacterium isolated from ocean sediments of Laizhou Bay.</title>
        <authorList>
            <person name="Li Y."/>
        </authorList>
    </citation>
    <scope>NUCLEOTIDE SEQUENCE [LARGE SCALE GENOMIC DNA]</scope>
    <source>
        <strain evidence="1 2">R-40508</strain>
    </source>
</reference>
<dbReference type="Gene3D" id="3.40.1260.10">
    <property type="entry name" value="DsrEFH-like"/>
    <property type="match status" value="1"/>
</dbReference>